<dbReference type="EMBL" id="BLXT01005907">
    <property type="protein sequence ID" value="GFO27331.1"/>
    <property type="molecule type" value="Genomic_DNA"/>
</dbReference>
<evidence type="ECO:0000313" key="2">
    <source>
        <dbReference type="Proteomes" id="UP000735302"/>
    </source>
</evidence>
<accession>A0AAV4C7L2</accession>
<dbReference type="Proteomes" id="UP000735302">
    <property type="component" value="Unassembled WGS sequence"/>
</dbReference>
<gene>
    <name evidence="1" type="ORF">PoB_005383600</name>
</gene>
<keyword evidence="2" id="KW-1185">Reference proteome</keyword>
<evidence type="ECO:0000313" key="1">
    <source>
        <dbReference type="EMBL" id="GFO27331.1"/>
    </source>
</evidence>
<reference evidence="1 2" key="1">
    <citation type="journal article" date="2021" name="Elife">
        <title>Chloroplast acquisition without the gene transfer in kleptoplastic sea slugs, Plakobranchus ocellatus.</title>
        <authorList>
            <person name="Maeda T."/>
            <person name="Takahashi S."/>
            <person name="Yoshida T."/>
            <person name="Shimamura S."/>
            <person name="Takaki Y."/>
            <person name="Nagai Y."/>
            <person name="Toyoda A."/>
            <person name="Suzuki Y."/>
            <person name="Arimoto A."/>
            <person name="Ishii H."/>
            <person name="Satoh N."/>
            <person name="Nishiyama T."/>
            <person name="Hasebe M."/>
            <person name="Maruyama T."/>
            <person name="Minagawa J."/>
            <person name="Obokata J."/>
            <person name="Shigenobu S."/>
        </authorList>
    </citation>
    <scope>NUCLEOTIDE SEQUENCE [LARGE SCALE GENOMIC DNA]</scope>
</reference>
<organism evidence="1 2">
    <name type="scientific">Plakobranchus ocellatus</name>
    <dbReference type="NCBI Taxonomy" id="259542"/>
    <lineage>
        <taxon>Eukaryota</taxon>
        <taxon>Metazoa</taxon>
        <taxon>Spiralia</taxon>
        <taxon>Lophotrochozoa</taxon>
        <taxon>Mollusca</taxon>
        <taxon>Gastropoda</taxon>
        <taxon>Heterobranchia</taxon>
        <taxon>Euthyneura</taxon>
        <taxon>Panpulmonata</taxon>
        <taxon>Sacoglossa</taxon>
        <taxon>Placobranchoidea</taxon>
        <taxon>Plakobranchidae</taxon>
        <taxon>Plakobranchus</taxon>
    </lineage>
</organism>
<proteinExistence type="predicted"/>
<dbReference type="AlphaFoldDB" id="A0AAV4C7L2"/>
<name>A0AAV4C7L2_9GAST</name>
<sequence length="57" mass="6457">CWFDFAIKPVNSKVISGFHALHLARAPVAGHEPTTERYLKISGRTRKPLCHRRPVSC</sequence>
<feature type="non-terminal residue" evidence="1">
    <location>
        <position position="1"/>
    </location>
</feature>
<comment type="caution">
    <text evidence="1">The sequence shown here is derived from an EMBL/GenBank/DDBJ whole genome shotgun (WGS) entry which is preliminary data.</text>
</comment>
<protein>
    <submittedName>
        <fullName evidence="1">Uncharacterized protein</fullName>
    </submittedName>
</protein>